<organism evidence="1 2">
    <name type="scientific">Flavobacterium azizsancarii</name>
    <dbReference type="NCBI Taxonomy" id="2961580"/>
    <lineage>
        <taxon>Bacteria</taxon>
        <taxon>Pseudomonadati</taxon>
        <taxon>Bacteroidota</taxon>
        <taxon>Flavobacteriia</taxon>
        <taxon>Flavobacteriales</taxon>
        <taxon>Flavobacteriaceae</taxon>
        <taxon>Flavobacterium</taxon>
    </lineage>
</organism>
<sequence>MTKFSMKIIPELLLEEYKKNFPKELEQKFENLCDAEISNDSFSFYTSVASVFSSKIEGEEIELNSYVNHKRFGIEFLPDYTRKIDDLYEAYSFAKVNSLNKKNISEAHKLLGRNIVALAYQGKHRIQNMFITTDDGKSNM</sequence>
<reference evidence="1 2" key="1">
    <citation type="journal article" date="2023" name="Chemosphere">
        <title>Whole genome analysis of Flavobacterium aziz-sancarii sp. nov., isolated from Ardley Island (Antarctica), revealed a rich resistome and bioremediation potential.</title>
        <authorList>
            <person name="Otur C."/>
            <person name="Okay S."/>
            <person name="Kurt-Kizildogan A."/>
        </authorList>
    </citation>
    <scope>NUCLEOTIDE SEQUENCE [LARGE SCALE GENOMIC DNA]</scope>
    <source>
        <strain evidence="1 2">AC</strain>
    </source>
</reference>
<dbReference type="Proteomes" id="UP001212170">
    <property type="component" value="Unassembled WGS sequence"/>
</dbReference>
<name>A0ABT4WAG4_9FLAO</name>
<evidence type="ECO:0000313" key="2">
    <source>
        <dbReference type="Proteomes" id="UP001212170"/>
    </source>
</evidence>
<comment type="caution">
    <text evidence="1">The sequence shown here is derived from an EMBL/GenBank/DDBJ whole genome shotgun (WGS) entry which is preliminary data.</text>
</comment>
<proteinExistence type="predicted"/>
<gene>
    <name evidence="1" type="ORF">NJT12_05580</name>
</gene>
<evidence type="ECO:0000313" key="1">
    <source>
        <dbReference type="EMBL" id="MDA6069084.1"/>
    </source>
</evidence>
<keyword evidence="2" id="KW-1185">Reference proteome</keyword>
<protein>
    <submittedName>
        <fullName evidence="1">Uncharacterized protein</fullName>
    </submittedName>
</protein>
<accession>A0ABT4WAG4</accession>
<dbReference type="RefSeq" id="WP_271334902.1">
    <property type="nucleotide sequence ID" value="NZ_JAMZNK010000006.1"/>
</dbReference>
<dbReference type="EMBL" id="JAMZNK010000006">
    <property type="protein sequence ID" value="MDA6069084.1"/>
    <property type="molecule type" value="Genomic_DNA"/>
</dbReference>